<proteinExistence type="predicted"/>
<keyword evidence="3" id="KW-1185">Reference proteome</keyword>
<dbReference type="PANTHER" id="PTHR30543">
    <property type="entry name" value="CHROMATE REDUCTASE"/>
    <property type="match status" value="1"/>
</dbReference>
<sequence length="182" mass="19143">MRILAISGSLRARSSNTAALQAAARLAPRGVEVALFEGLAGLPHFNPDVDEAGPPPTVIEWRRRVEASDGLLISSPEYARGVAGALKNALDWLVSDPEFYEKPVAVINASQRSTHADAGLRLTLTTMSGRLIEPASITLPLLGRNLDAEGILADPALSAPLGDAMRAFASAIDAVRSTHRSG</sequence>
<evidence type="ECO:0000313" key="2">
    <source>
        <dbReference type="EMBL" id="MDG3005362.1"/>
    </source>
</evidence>
<dbReference type="InterPro" id="IPR005025">
    <property type="entry name" value="FMN_Rdtase-like_dom"/>
</dbReference>
<organism evidence="2 3">
    <name type="scientific">Paludisphaera mucosa</name>
    <dbReference type="NCBI Taxonomy" id="3030827"/>
    <lineage>
        <taxon>Bacteria</taxon>
        <taxon>Pseudomonadati</taxon>
        <taxon>Planctomycetota</taxon>
        <taxon>Planctomycetia</taxon>
        <taxon>Isosphaerales</taxon>
        <taxon>Isosphaeraceae</taxon>
        <taxon>Paludisphaera</taxon>
    </lineage>
</organism>
<dbReference type="Pfam" id="PF03358">
    <property type="entry name" value="FMN_red"/>
    <property type="match status" value="1"/>
</dbReference>
<feature type="domain" description="NADPH-dependent FMN reductase-like" evidence="1">
    <location>
        <begin position="1"/>
        <end position="131"/>
    </location>
</feature>
<reference evidence="2 3" key="1">
    <citation type="submission" date="2023-03" db="EMBL/GenBank/DDBJ databases">
        <title>Paludisphaera mucosa sp. nov. a novel planctomycete from northern fen.</title>
        <authorList>
            <person name="Ivanova A."/>
        </authorList>
    </citation>
    <scope>NUCLEOTIDE SEQUENCE [LARGE SCALE GENOMIC DNA]</scope>
    <source>
        <strain evidence="2 3">Pla2</strain>
    </source>
</reference>
<accession>A0ABT6FCP5</accession>
<dbReference type="SUPFAM" id="SSF52218">
    <property type="entry name" value="Flavoproteins"/>
    <property type="match status" value="1"/>
</dbReference>
<dbReference type="Proteomes" id="UP001216907">
    <property type="component" value="Unassembled WGS sequence"/>
</dbReference>
<comment type="caution">
    <text evidence="2">The sequence shown here is derived from an EMBL/GenBank/DDBJ whole genome shotgun (WGS) entry which is preliminary data.</text>
</comment>
<evidence type="ECO:0000313" key="3">
    <source>
        <dbReference type="Proteomes" id="UP001216907"/>
    </source>
</evidence>
<protein>
    <submittedName>
        <fullName evidence="2">NAD(P)H-dependent oxidoreductase</fullName>
        <ecNumber evidence="2">1.-.-.-</ecNumber>
    </submittedName>
</protein>
<dbReference type="Gene3D" id="3.40.50.360">
    <property type="match status" value="1"/>
</dbReference>
<gene>
    <name evidence="2" type="ORF">PZE19_16345</name>
</gene>
<evidence type="ECO:0000259" key="1">
    <source>
        <dbReference type="Pfam" id="PF03358"/>
    </source>
</evidence>
<dbReference type="EMBL" id="JARRAG010000002">
    <property type="protein sequence ID" value="MDG3005362.1"/>
    <property type="molecule type" value="Genomic_DNA"/>
</dbReference>
<dbReference type="InterPro" id="IPR050712">
    <property type="entry name" value="NAD(P)H-dep_reductase"/>
</dbReference>
<dbReference type="PANTHER" id="PTHR30543:SF21">
    <property type="entry name" value="NAD(P)H-DEPENDENT FMN REDUCTASE LOT6"/>
    <property type="match status" value="1"/>
</dbReference>
<dbReference type="GO" id="GO:0016491">
    <property type="term" value="F:oxidoreductase activity"/>
    <property type="evidence" value="ECO:0007669"/>
    <property type="project" value="UniProtKB-KW"/>
</dbReference>
<dbReference type="InterPro" id="IPR029039">
    <property type="entry name" value="Flavoprotein-like_sf"/>
</dbReference>
<keyword evidence="2" id="KW-0560">Oxidoreductase</keyword>
<name>A0ABT6FCP5_9BACT</name>
<dbReference type="RefSeq" id="WP_277861705.1">
    <property type="nucleotide sequence ID" value="NZ_JARRAG010000002.1"/>
</dbReference>
<dbReference type="EC" id="1.-.-.-" evidence="2"/>